<sequence>MSSFRAQAIAGRVVLVHDMPDQVVVSEFDAAEASTLLRQLEDALAEVVRGLAQQARGPLRPEMVG</sequence>
<evidence type="ECO:0000313" key="1">
    <source>
        <dbReference type="EMBL" id="SHI81505.1"/>
    </source>
</evidence>
<proteinExistence type="predicted"/>
<name>A0A1M6E7U0_9PROT</name>
<accession>A0A1M6E7U0</accession>
<dbReference type="STRING" id="198092.SAMN02745194_01144"/>
<dbReference type="RefSeq" id="WP_073132483.1">
    <property type="nucleotide sequence ID" value="NZ_FQZF01000005.1"/>
</dbReference>
<gene>
    <name evidence="1" type="ORF">SAMN02745194_01144</name>
</gene>
<organism evidence="1 2">
    <name type="scientific">Muricoccus roseus</name>
    <dbReference type="NCBI Taxonomy" id="198092"/>
    <lineage>
        <taxon>Bacteria</taxon>
        <taxon>Pseudomonadati</taxon>
        <taxon>Pseudomonadota</taxon>
        <taxon>Alphaproteobacteria</taxon>
        <taxon>Acetobacterales</taxon>
        <taxon>Roseomonadaceae</taxon>
        <taxon>Muricoccus</taxon>
    </lineage>
</organism>
<dbReference type="AlphaFoldDB" id="A0A1M6E7U0"/>
<dbReference type="Proteomes" id="UP000184387">
    <property type="component" value="Unassembled WGS sequence"/>
</dbReference>
<evidence type="ECO:0000313" key="2">
    <source>
        <dbReference type="Proteomes" id="UP000184387"/>
    </source>
</evidence>
<dbReference type="EMBL" id="FQZF01000005">
    <property type="protein sequence ID" value="SHI81505.1"/>
    <property type="molecule type" value="Genomic_DNA"/>
</dbReference>
<keyword evidence="2" id="KW-1185">Reference proteome</keyword>
<dbReference type="OrthoDB" id="7276002at2"/>
<protein>
    <submittedName>
        <fullName evidence="1">Uncharacterized protein</fullName>
    </submittedName>
</protein>
<reference evidence="1 2" key="1">
    <citation type="submission" date="2016-11" db="EMBL/GenBank/DDBJ databases">
        <authorList>
            <person name="Jaros S."/>
            <person name="Januszkiewicz K."/>
            <person name="Wedrychowicz H."/>
        </authorList>
    </citation>
    <scope>NUCLEOTIDE SEQUENCE [LARGE SCALE GENOMIC DNA]</scope>
    <source>
        <strain evidence="1 2">DSM 14916</strain>
    </source>
</reference>